<feature type="domain" description="CS" evidence="2">
    <location>
        <begin position="52"/>
        <end position="165"/>
    </location>
</feature>
<proteinExistence type="predicted"/>
<reference evidence="3 4" key="1">
    <citation type="submission" date="2016-08" db="EMBL/GenBank/DDBJ databases">
        <title>Genomes of anaerobic fungi encode conserved fungal cellulosomes for biomass hydrolysis.</title>
        <authorList>
            <consortium name="DOE Joint Genome Institute"/>
            <person name="Haitjema C.H."/>
            <person name="Gilmore S.P."/>
            <person name="Henske J.K."/>
            <person name="Solomon K.V."/>
            <person name="De Groot R."/>
            <person name="Kuo A."/>
            <person name="Mondo S.J."/>
            <person name="Salamov A.A."/>
            <person name="Labutti K."/>
            <person name="Zhao Z."/>
            <person name="Chiniquy J."/>
            <person name="Barry K."/>
            <person name="Brewer H.M."/>
            <person name="Purvine S.O."/>
            <person name="Wright A.T."/>
            <person name="Boxma B."/>
            <person name="Van Alen T."/>
            <person name="Hackstein J.H."/>
            <person name="Baker S.E."/>
            <person name="Grigoriev I.V."/>
            <person name="O'Malley M.A."/>
        </authorList>
    </citation>
    <scope>NUCLEOTIDE SEQUENCE [LARGE SCALE GENOMIC DNA]</scope>
    <source>
        <strain evidence="4">finn</strain>
    </source>
</reference>
<reference evidence="3 4" key="2">
    <citation type="submission" date="2016-08" db="EMBL/GenBank/DDBJ databases">
        <title>Pervasive Adenine N6-methylation of Active Genes in Fungi.</title>
        <authorList>
            <consortium name="DOE Joint Genome Institute"/>
            <person name="Mondo S.J."/>
            <person name="Dannebaum R.O."/>
            <person name="Kuo R.C."/>
            <person name="Labutti K."/>
            <person name="Haridas S."/>
            <person name="Kuo A."/>
            <person name="Salamov A."/>
            <person name="Ahrendt S.R."/>
            <person name="Lipzen A."/>
            <person name="Sullivan W."/>
            <person name="Andreopoulos W.B."/>
            <person name="Clum A."/>
            <person name="Lindquist E."/>
            <person name="Daum C."/>
            <person name="Ramamoorthy G.K."/>
            <person name="Gryganskyi A."/>
            <person name="Culley D."/>
            <person name="Magnuson J.K."/>
            <person name="James T.Y."/>
            <person name="O'Malley M.A."/>
            <person name="Stajich J.E."/>
            <person name="Spatafora J.W."/>
            <person name="Visel A."/>
            <person name="Grigoriev I.V."/>
        </authorList>
    </citation>
    <scope>NUCLEOTIDE SEQUENCE [LARGE SCALE GENOMIC DNA]</scope>
    <source>
        <strain evidence="4">finn</strain>
    </source>
</reference>
<gene>
    <name evidence="3" type="ORF">BCR36DRAFT_440996</name>
</gene>
<comment type="caution">
    <text evidence="3">The sequence shown here is derived from an EMBL/GenBank/DDBJ whole genome shotgun (WGS) entry which is preliminary data.</text>
</comment>
<name>A0A1Y1VFL1_9FUNG</name>
<keyword evidence="4" id="KW-1185">Reference proteome</keyword>
<feature type="region of interest" description="Disordered" evidence="1">
    <location>
        <begin position="1"/>
        <end position="33"/>
    </location>
</feature>
<sequence length="304" mass="35727">MDENGKLLETEDNLYKKTTEETQEGKNEKKEEKEEEIIKKITDYAIVMYENAKIPYSKIHQTMEQLEILLYIPDVSLSTIENKFLGNTFYLEAKSQKDNQLYQYLIKLASPVNINECGFMVIDIPDDREIIEEEKEKTKPGITRTVKAIKCLLPKMKSEWWSNNIFEIRPKLINSSEDKKEHNEKSKTPLEDYIYKDGETNTDLFDFNEKIFLTENFVNKLDELLTKQEKEPKNKQKDEMPQWLRDAINPPKKENKVIELTEEDLITESATETITTSTNKTKMTEPEITLKANELIFDLDDIDF</sequence>
<evidence type="ECO:0000259" key="2">
    <source>
        <dbReference type="PROSITE" id="PS51203"/>
    </source>
</evidence>
<dbReference type="EMBL" id="MCFH01000011">
    <property type="protein sequence ID" value="ORX54232.1"/>
    <property type="molecule type" value="Genomic_DNA"/>
</dbReference>
<accession>A0A1Y1VFL1</accession>
<dbReference type="PROSITE" id="PS51203">
    <property type="entry name" value="CS"/>
    <property type="match status" value="1"/>
</dbReference>
<dbReference type="InterPro" id="IPR007052">
    <property type="entry name" value="CS_dom"/>
</dbReference>
<evidence type="ECO:0000256" key="1">
    <source>
        <dbReference type="SAM" id="MobiDB-lite"/>
    </source>
</evidence>
<dbReference type="AlphaFoldDB" id="A0A1Y1VFL1"/>
<dbReference type="SUPFAM" id="SSF49764">
    <property type="entry name" value="HSP20-like chaperones"/>
    <property type="match status" value="1"/>
</dbReference>
<dbReference type="OrthoDB" id="5135119at2759"/>
<dbReference type="Proteomes" id="UP000193719">
    <property type="component" value="Unassembled WGS sequence"/>
</dbReference>
<evidence type="ECO:0000313" key="3">
    <source>
        <dbReference type="EMBL" id="ORX54232.1"/>
    </source>
</evidence>
<dbReference type="STRING" id="1754191.A0A1Y1VFL1"/>
<dbReference type="InterPro" id="IPR008978">
    <property type="entry name" value="HSP20-like_chaperone"/>
</dbReference>
<organism evidence="3 4">
    <name type="scientific">Piromyces finnis</name>
    <dbReference type="NCBI Taxonomy" id="1754191"/>
    <lineage>
        <taxon>Eukaryota</taxon>
        <taxon>Fungi</taxon>
        <taxon>Fungi incertae sedis</taxon>
        <taxon>Chytridiomycota</taxon>
        <taxon>Chytridiomycota incertae sedis</taxon>
        <taxon>Neocallimastigomycetes</taxon>
        <taxon>Neocallimastigales</taxon>
        <taxon>Neocallimastigaceae</taxon>
        <taxon>Piromyces</taxon>
    </lineage>
</organism>
<evidence type="ECO:0000313" key="4">
    <source>
        <dbReference type="Proteomes" id="UP000193719"/>
    </source>
</evidence>
<protein>
    <recommendedName>
        <fullName evidence="2">CS domain-containing protein</fullName>
    </recommendedName>
</protein>